<dbReference type="AlphaFoldDB" id="A0A5P0ZKN7"/>
<dbReference type="EMBL" id="VDFM01000022">
    <property type="protein sequence ID" value="MQS53545.1"/>
    <property type="molecule type" value="Genomic_DNA"/>
</dbReference>
<dbReference type="Proteomes" id="UP000380386">
    <property type="component" value="Unassembled WGS sequence"/>
</dbReference>
<evidence type="ECO:0000256" key="1">
    <source>
        <dbReference type="SAM" id="Phobius"/>
    </source>
</evidence>
<keyword evidence="1" id="KW-0472">Membrane</keyword>
<feature type="transmembrane region" description="Helical" evidence="1">
    <location>
        <begin position="12"/>
        <end position="32"/>
    </location>
</feature>
<dbReference type="RefSeq" id="WP_153383991.1">
    <property type="nucleotide sequence ID" value="NZ_VDFM01000022.1"/>
</dbReference>
<name>A0A5P0ZKN7_9LACO</name>
<protein>
    <submittedName>
        <fullName evidence="2">Uncharacterized protein</fullName>
    </submittedName>
</protein>
<evidence type="ECO:0000313" key="2">
    <source>
        <dbReference type="EMBL" id="MQS53545.1"/>
    </source>
</evidence>
<gene>
    <name evidence="2" type="ORF">FHL02_10980</name>
</gene>
<accession>A0A5P0ZKN7</accession>
<keyword evidence="1" id="KW-1133">Transmembrane helix</keyword>
<sequence length="301" mass="34363">MGKNGHKQNNKMIWIITVVVVAVFLIVPFTFLNKSHNDSDKLSMLGDVGQSGYIKRNVNTYFEEMFDVTPQSIKLKSEGKVHSSESVPYEVTVTLSSGDVNKSKYLKESFKKNKLKFSAQLAYSEKTKKKSEQKENKYQICTSILNATGTDTFAYNQFYNSKHLGKYFTNPSKNIKVTGSVENEKGNSTADTLQYLLTKFTLDEMGKKKFYRWVGNQKEDSEYGLSLTYKSPELLNEQQSEDYIQNIVNLKSIPKQATAKLEFPNEQTIWMIIKGGKVFPDKSTNSYDPHSILHDQLQSNQ</sequence>
<keyword evidence="1" id="KW-0812">Transmembrane</keyword>
<evidence type="ECO:0000313" key="3">
    <source>
        <dbReference type="Proteomes" id="UP000380386"/>
    </source>
</evidence>
<comment type="caution">
    <text evidence="2">The sequence shown here is derived from an EMBL/GenBank/DDBJ whole genome shotgun (WGS) entry which is preliminary data.</text>
</comment>
<reference evidence="2 3" key="1">
    <citation type="journal article" date="2019" name="Syst. Appl. Microbiol.">
        <title>Polyphasic characterization of two novel Lactobacillus spp. isolated from blown salami packages: Description of Lactobacillus halodurans sp. nov. and Lactobacillus salsicarnum sp. nov.</title>
        <authorList>
            <person name="Schuster J.A."/>
            <person name="Klingl A."/>
            <person name="Vogel R.F."/>
            <person name="Ehrmann M.A."/>
        </authorList>
    </citation>
    <scope>NUCLEOTIDE SEQUENCE [LARGE SCALE GENOMIC DNA]</scope>
    <source>
        <strain evidence="2 3">TMW 1.2118</strain>
    </source>
</reference>
<proteinExistence type="predicted"/>
<organism evidence="2 3">
    <name type="scientific">Companilactobacillus mishanensis</name>
    <dbReference type="NCBI Taxonomy" id="2486008"/>
    <lineage>
        <taxon>Bacteria</taxon>
        <taxon>Bacillati</taxon>
        <taxon>Bacillota</taxon>
        <taxon>Bacilli</taxon>
        <taxon>Lactobacillales</taxon>
        <taxon>Lactobacillaceae</taxon>
        <taxon>Companilactobacillus</taxon>
    </lineage>
</organism>